<gene>
    <name evidence="1" type="ORF">M8C21_030659</name>
</gene>
<reference evidence="1" key="1">
    <citation type="submission" date="2022-06" db="EMBL/GenBank/DDBJ databases">
        <title>Uncovering the hologenomic basis of an extraordinary plant invasion.</title>
        <authorList>
            <person name="Bieker V.C."/>
            <person name="Martin M.D."/>
            <person name="Gilbert T."/>
            <person name="Hodgins K."/>
            <person name="Battlay P."/>
            <person name="Petersen B."/>
            <person name="Wilson J."/>
        </authorList>
    </citation>
    <scope>NUCLEOTIDE SEQUENCE</scope>
    <source>
        <strain evidence="1">AA19_3_7</strain>
        <tissue evidence="1">Leaf</tissue>
    </source>
</reference>
<protein>
    <submittedName>
        <fullName evidence="1">Uncharacterized protein</fullName>
    </submittedName>
</protein>
<sequence length="46" mass="5243">MLISNSQSFSLKIVIHQNQLSIHRCSFLVTAPKSVIHLLSITAFRY</sequence>
<comment type="caution">
    <text evidence="1">The sequence shown here is derived from an EMBL/GenBank/DDBJ whole genome shotgun (WGS) entry which is preliminary data.</text>
</comment>
<dbReference type="EMBL" id="JAMZMK010010313">
    <property type="protein sequence ID" value="KAI7732100.1"/>
    <property type="molecule type" value="Genomic_DNA"/>
</dbReference>
<keyword evidence="2" id="KW-1185">Reference proteome</keyword>
<accession>A0AAD5G7L9</accession>
<evidence type="ECO:0000313" key="1">
    <source>
        <dbReference type="EMBL" id="KAI7732100.1"/>
    </source>
</evidence>
<evidence type="ECO:0000313" key="2">
    <source>
        <dbReference type="Proteomes" id="UP001206925"/>
    </source>
</evidence>
<proteinExistence type="predicted"/>
<name>A0AAD5G7L9_AMBAR</name>
<dbReference type="AlphaFoldDB" id="A0AAD5G7L9"/>
<dbReference type="Proteomes" id="UP001206925">
    <property type="component" value="Unassembled WGS sequence"/>
</dbReference>
<organism evidence="1 2">
    <name type="scientific">Ambrosia artemisiifolia</name>
    <name type="common">Common ragweed</name>
    <dbReference type="NCBI Taxonomy" id="4212"/>
    <lineage>
        <taxon>Eukaryota</taxon>
        <taxon>Viridiplantae</taxon>
        <taxon>Streptophyta</taxon>
        <taxon>Embryophyta</taxon>
        <taxon>Tracheophyta</taxon>
        <taxon>Spermatophyta</taxon>
        <taxon>Magnoliopsida</taxon>
        <taxon>eudicotyledons</taxon>
        <taxon>Gunneridae</taxon>
        <taxon>Pentapetalae</taxon>
        <taxon>asterids</taxon>
        <taxon>campanulids</taxon>
        <taxon>Asterales</taxon>
        <taxon>Asteraceae</taxon>
        <taxon>Asteroideae</taxon>
        <taxon>Heliantheae alliance</taxon>
        <taxon>Heliantheae</taxon>
        <taxon>Ambrosia</taxon>
    </lineage>
</organism>